<dbReference type="Gene3D" id="3.40.50.620">
    <property type="entry name" value="HUPs"/>
    <property type="match status" value="2"/>
</dbReference>
<comment type="caution">
    <text evidence="3">The sequence shown here is derived from an EMBL/GenBank/DDBJ whole genome shotgun (WGS) entry which is preliminary data.</text>
</comment>
<name>A0A919B155_9ACTN</name>
<reference evidence="3" key="2">
    <citation type="submission" date="2020-09" db="EMBL/GenBank/DDBJ databases">
        <authorList>
            <person name="Sun Q."/>
            <person name="Ohkuma M."/>
        </authorList>
    </citation>
    <scope>NUCLEOTIDE SEQUENCE</scope>
    <source>
        <strain evidence="3">JCM 4477</strain>
    </source>
</reference>
<proteinExistence type="inferred from homology"/>
<dbReference type="PANTHER" id="PTHR46268:SF6">
    <property type="entry name" value="UNIVERSAL STRESS PROTEIN UP12"/>
    <property type="match status" value="1"/>
</dbReference>
<dbReference type="Proteomes" id="UP000630718">
    <property type="component" value="Unassembled WGS sequence"/>
</dbReference>
<dbReference type="InterPro" id="IPR014729">
    <property type="entry name" value="Rossmann-like_a/b/a_fold"/>
</dbReference>
<dbReference type="AlphaFoldDB" id="A0A919B155"/>
<sequence>MLAPVVAGVDGCAESLAAAEWAAREAVRRGRELRLVHAWNRYPRARAGAAADAVRRHTGRNVLRRAEQRVRAACPEVRLHDEQVAGPATTALLAAAGTAELLVLGSRGLSGFTGFLVGSVALGVVARATCPVVLVRAGEQAADEHLPSADGGASVRTAYRDVVVGVDVEYPCDELLEFAFAEARSRHARLKALHAWRATGPLTLGPGEIGLLDEPRQAGEWQDLLADVLRVWRDKYPDVEVLERVVPARPASALVRAASGAGLVVVGRRVTEDASIRRTGPVAHAVIHHAGCPVAVVPHY</sequence>
<keyword evidence="4" id="KW-1185">Reference proteome</keyword>
<dbReference type="EMBL" id="BNBI01000023">
    <property type="protein sequence ID" value="GHF33582.1"/>
    <property type="molecule type" value="Genomic_DNA"/>
</dbReference>
<evidence type="ECO:0000256" key="1">
    <source>
        <dbReference type="ARBA" id="ARBA00008791"/>
    </source>
</evidence>
<accession>A0A919B155</accession>
<dbReference type="PANTHER" id="PTHR46268">
    <property type="entry name" value="STRESS RESPONSE PROTEIN NHAX"/>
    <property type="match status" value="1"/>
</dbReference>
<dbReference type="InterPro" id="IPR006015">
    <property type="entry name" value="Universal_stress_UspA"/>
</dbReference>
<evidence type="ECO:0000313" key="4">
    <source>
        <dbReference type="Proteomes" id="UP000630718"/>
    </source>
</evidence>
<gene>
    <name evidence="3" type="ORF">GCM10018772_69010</name>
</gene>
<feature type="domain" description="UspA" evidence="2">
    <location>
        <begin position="159"/>
        <end position="298"/>
    </location>
</feature>
<evidence type="ECO:0000259" key="2">
    <source>
        <dbReference type="Pfam" id="PF00582"/>
    </source>
</evidence>
<dbReference type="Pfam" id="PF00582">
    <property type="entry name" value="Usp"/>
    <property type="match status" value="2"/>
</dbReference>
<feature type="domain" description="UspA" evidence="2">
    <location>
        <begin position="3"/>
        <end position="136"/>
    </location>
</feature>
<comment type="similarity">
    <text evidence="1">Belongs to the universal stress protein A family.</text>
</comment>
<protein>
    <submittedName>
        <fullName evidence="3">Stress-inducible protein</fullName>
    </submittedName>
</protein>
<dbReference type="SUPFAM" id="SSF52402">
    <property type="entry name" value="Adenine nucleotide alpha hydrolases-like"/>
    <property type="match status" value="2"/>
</dbReference>
<dbReference type="InterPro" id="IPR006016">
    <property type="entry name" value="UspA"/>
</dbReference>
<reference evidence="3" key="1">
    <citation type="journal article" date="2014" name="Int. J. Syst. Evol. Microbiol.">
        <title>Complete genome sequence of Corynebacterium casei LMG S-19264T (=DSM 44701T), isolated from a smear-ripened cheese.</title>
        <authorList>
            <consortium name="US DOE Joint Genome Institute (JGI-PGF)"/>
            <person name="Walter F."/>
            <person name="Albersmeier A."/>
            <person name="Kalinowski J."/>
            <person name="Ruckert C."/>
        </authorList>
    </citation>
    <scope>NUCLEOTIDE SEQUENCE</scope>
    <source>
        <strain evidence="3">JCM 4477</strain>
    </source>
</reference>
<organism evidence="3 4">
    <name type="scientific">Streptomyces fumanus</name>
    <dbReference type="NCBI Taxonomy" id="67302"/>
    <lineage>
        <taxon>Bacteria</taxon>
        <taxon>Bacillati</taxon>
        <taxon>Actinomycetota</taxon>
        <taxon>Actinomycetes</taxon>
        <taxon>Kitasatosporales</taxon>
        <taxon>Streptomycetaceae</taxon>
        <taxon>Streptomyces</taxon>
    </lineage>
</organism>
<dbReference type="RefSeq" id="WP_190208425.1">
    <property type="nucleotide sequence ID" value="NZ_BNBI01000023.1"/>
</dbReference>
<dbReference type="PRINTS" id="PR01438">
    <property type="entry name" value="UNVRSLSTRESS"/>
</dbReference>
<evidence type="ECO:0000313" key="3">
    <source>
        <dbReference type="EMBL" id="GHF33582.1"/>
    </source>
</evidence>